<evidence type="ECO:0008006" key="4">
    <source>
        <dbReference type="Google" id="ProtNLM"/>
    </source>
</evidence>
<dbReference type="SUPFAM" id="SSF52540">
    <property type="entry name" value="P-loop containing nucleoside triphosphate hydrolases"/>
    <property type="match status" value="2"/>
</dbReference>
<feature type="coiled-coil region" evidence="1">
    <location>
        <begin position="711"/>
        <end position="738"/>
    </location>
</feature>
<feature type="coiled-coil region" evidence="1">
    <location>
        <begin position="333"/>
        <end position="380"/>
    </location>
</feature>
<organism evidence="2 3">
    <name type="scientific">Candidatus Sulfurimonas marisnigri</name>
    <dbReference type="NCBI Taxonomy" id="2740405"/>
    <lineage>
        <taxon>Bacteria</taxon>
        <taxon>Pseudomonadati</taxon>
        <taxon>Campylobacterota</taxon>
        <taxon>Epsilonproteobacteria</taxon>
        <taxon>Campylobacterales</taxon>
        <taxon>Sulfurimonadaceae</taxon>
        <taxon>Sulfurimonas</taxon>
    </lineage>
</organism>
<sequence length="1191" mass="136379">MKIISIKSLNINSLKGITEINFAELTKDSALFSITGPTGSGKSTILDIISCALYGRTARLKNPNDLMSRHSGEAYCEVEFEIRGKTYRSSWTQKRARNKYDGAFQTAKMELIDLEEDKILPLKSREVPKKIEELSGLDFGRFTQSMLLAQGGFDAFLKADEKERSALLEKITGTQIYADISIAIFEKHRGFQQEMDSDQKILESIELLDKTVVKQKQKQLSENIAKKRETDGELKKLTLSLNWLQRLSELRKDSKRYEEEFKEVAKLKEESRNSFLKLALANRALNVFATFSSYTQLQKSVSVDKTTAMKLTGELTLLDEDIKNKDKEYSVIKKEFEKDSVEFEAQNQKLKEAREIQTQEKEAKINLSKEEKLLKGKQENLTQITNSLNSIVKDHNDIQKEADTKKSYLLANAKDEKLLSVIGMIEQNIREYKKEKESLTNNQGKLEASGSTFLTQETNYNLKKEEVDKLSSIFKEKEFVYTQLEQNSLNDFKIEEGSKKSLEDTQTLIRALESYTKIAKNRDKELEEHHKYSDLVNSLMETKSVSQQYINEIKKHIDTLREKQEKEQLLKKYEEDRNNLVDGEACLLCGSTEHPFVNSLNEVHIDKTKQMIANQVKELEDKEKALKELELRFGIAQTKKETSILEIQKLDKEIKTLKNLFKQYSFEPTSDSEIELGEKEEVLTKKLDIVKQNRIQKDELLKQRDSAGKQLQVQEKSLEQIKSVLEKLSSEKEQLILAVKSNEVKIKEYLKSLELDLEKFDLKLDLEKLDIQYKELVSRKELYIEMTEALKVLDIELNKCSVIKKESETRATLLAKEIELIEANIKELVLNLAKLSSKRIEILNVADLDVHEKEITTKYKMAQEREQLCKTALNELKVKSAERLANKKSLEIEIAEDEKKLDILRAELEELYKQNDFKDAEELQNAMLDKNEREELSTLCKTIEDRYKQTQTLKAETIKKLQEHEKEPLSDKPIEQLEVLQALLGQKADALAESIGSDKKELELNQENSDKHKERIASLEKKKESFRVWVKLNELVGSADGTKFKKFAQGITLDQLINLANQHLNILSSRYTLARTQDKLLELEIIDAYQGNVVRPVSTLSGGESFIVSLALALGLSELASQKIAIDSLFLDEGFGTLDEDSLETALNALNLLQSGGKMVGVISHVEALKERIPLQIKVVPNGDGTSFVEI</sequence>
<dbReference type="Proteomes" id="UP000593836">
    <property type="component" value="Chromosome"/>
</dbReference>
<proteinExistence type="predicted"/>
<keyword evidence="3" id="KW-1185">Reference proteome</keyword>
<dbReference type="InterPro" id="IPR027417">
    <property type="entry name" value="P-loop_NTPase"/>
</dbReference>
<evidence type="ECO:0000313" key="2">
    <source>
        <dbReference type="EMBL" id="QOY55708.1"/>
    </source>
</evidence>
<protein>
    <recommendedName>
        <fullName evidence="4">Rad50/SbcC-type AAA domain-containing protein</fullName>
    </recommendedName>
</protein>
<name>A0A7S7RRI3_9BACT</name>
<feature type="coiled-coil region" evidence="1">
    <location>
        <begin position="878"/>
        <end position="921"/>
    </location>
</feature>
<feature type="coiled-coil region" evidence="1">
    <location>
        <begin position="240"/>
        <end position="270"/>
    </location>
</feature>
<reference evidence="2 3" key="1">
    <citation type="submission" date="2020-05" db="EMBL/GenBank/DDBJ databases">
        <title>Sulfurimonas marisnigri, sp. nov., and Sulfurimonas baltica, sp. nov., manganese oxide reducing chemolithoautotrophs of the class Epsilonproteobacteria isolated from the pelagic redoxclines of the Black and Baltic Seas and emended description of the genus Sulfurimonas.</title>
        <authorList>
            <person name="Henkel J.V."/>
            <person name="Laudan C."/>
            <person name="Werner J."/>
            <person name="Neu T."/>
            <person name="Plewe S."/>
            <person name="Sproer C."/>
            <person name="Bunk B."/>
            <person name="Schulz-Vogt H.N."/>
        </authorList>
    </citation>
    <scope>NUCLEOTIDE SEQUENCE [LARGE SCALE GENOMIC DNA]</scope>
    <source>
        <strain evidence="2 3">SoZ1</strain>
    </source>
</reference>
<gene>
    <name evidence="2" type="ORF">HUE87_05645</name>
</gene>
<keyword evidence="1" id="KW-0175">Coiled coil</keyword>
<dbReference type="Gene3D" id="3.40.50.300">
    <property type="entry name" value="P-loop containing nucleotide triphosphate hydrolases"/>
    <property type="match status" value="2"/>
</dbReference>
<dbReference type="PANTHER" id="PTHR32114:SF2">
    <property type="entry name" value="ABC TRANSPORTER ABCH.3"/>
    <property type="match status" value="1"/>
</dbReference>
<dbReference type="EMBL" id="CP054493">
    <property type="protein sequence ID" value="QOY55708.1"/>
    <property type="molecule type" value="Genomic_DNA"/>
</dbReference>
<evidence type="ECO:0000256" key="1">
    <source>
        <dbReference type="SAM" id="Coils"/>
    </source>
</evidence>
<dbReference type="Pfam" id="PF13558">
    <property type="entry name" value="SbcC_Walker_B"/>
    <property type="match status" value="1"/>
</dbReference>
<feature type="coiled-coil region" evidence="1">
    <location>
        <begin position="546"/>
        <end position="667"/>
    </location>
</feature>
<dbReference type="KEGG" id="smas:HUE87_05645"/>
<evidence type="ECO:0000313" key="3">
    <source>
        <dbReference type="Proteomes" id="UP000593836"/>
    </source>
</evidence>
<accession>A0A7S7RRI3</accession>
<dbReference type="RefSeq" id="WP_194367746.1">
    <property type="nucleotide sequence ID" value="NZ_CP054493.1"/>
</dbReference>
<feature type="coiled-coil region" evidence="1">
    <location>
        <begin position="422"/>
        <end position="449"/>
    </location>
</feature>
<dbReference type="AlphaFoldDB" id="A0A7S7RRI3"/>
<dbReference type="PANTHER" id="PTHR32114">
    <property type="entry name" value="ABC TRANSPORTER ABCH.3"/>
    <property type="match status" value="1"/>
</dbReference>